<evidence type="ECO:0000313" key="2">
    <source>
        <dbReference type="EMBL" id="MFD2248191.1"/>
    </source>
</evidence>
<keyword evidence="1" id="KW-1133">Transmembrane helix</keyword>
<keyword evidence="1" id="KW-0812">Transmembrane</keyword>
<reference evidence="3" key="1">
    <citation type="journal article" date="2019" name="Int. J. Syst. Evol. Microbiol.">
        <title>The Global Catalogue of Microorganisms (GCM) 10K type strain sequencing project: providing services to taxonomists for standard genome sequencing and annotation.</title>
        <authorList>
            <consortium name="The Broad Institute Genomics Platform"/>
            <consortium name="The Broad Institute Genome Sequencing Center for Infectious Disease"/>
            <person name="Wu L."/>
            <person name="Ma J."/>
        </authorList>
    </citation>
    <scope>NUCLEOTIDE SEQUENCE [LARGE SCALE GENOMIC DNA]</scope>
    <source>
        <strain evidence="3">CGMCC 4.1782</strain>
    </source>
</reference>
<proteinExistence type="predicted"/>
<evidence type="ECO:0000313" key="3">
    <source>
        <dbReference type="Proteomes" id="UP001597374"/>
    </source>
</evidence>
<accession>A0ABW5D1B5</accession>
<keyword evidence="3" id="KW-1185">Reference proteome</keyword>
<dbReference type="EMBL" id="JBHUIM010000003">
    <property type="protein sequence ID" value="MFD2248191.1"/>
    <property type="molecule type" value="Genomic_DNA"/>
</dbReference>
<dbReference type="RefSeq" id="WP_250431877.1">
    <property type="nucleotide sequence ID" value="NZ_JALPRR010000004.1"/>
</dbReference>
<name>A0ABW5D1B5_9BACT</name>
<keyword evidence="1" id="KW-0472">Membrane</keyword>
<protein>
    <submittedName>
        <fullName evidence="2">Uncharacterized protein</fullName>
    </submittedName>
</protein>
<gene>
    <name evidence="2" type="ORF">ACFSKP_18125</name>
</gene>
<comment type="caution">
    <text evidence="2">The sequence shown here is derived from an EMBL/GenBank/DDBJ whole genome shotgun (WGS) entry which is preliminary data.</text>
</comment>
<organism evidence="2 3">
    <name type="scientific">Pontibacter ruber</name>
    <dbReference type="NCBI Taxonomy" id="1343895"/>
    <lineage>
        <taxon>Bacteria</taxon>
        <taxon>Pseudomonadati</taxon>
        <taxon>Bacteroidota</taxon>
        <taxon>Cytophagia</taxon>
        <taxon>Cytophagales</taxon>
        <taxon>Hymenobacteraceae</taxon>
        <taxon>Pontibacter</taxon>
    </lineage>
</organism>
<sequence>MKKLSASTLLFFLAILMIITGLLLRLNHQISTVTFNWLIGLSFLVQLIARWLKSRSKNHDA</sequence>
<feature type="transmembrane region" description="Helical" evidence="1">
    <location>
        <begin position="35"/>
        <end position="52"/>
    </location>
</feature>
<evidence type="ECO:0000256" key="1">
    <source>
        <dbReference type="SAM" id="Phobius"/>
    </source>
</evidence>
<dbReference type="Proteomes" id="UP001597374">
    <property type="component" value="Unassembled WGS sequence"/>
</dbReference>